<dbReference type="InterPro" id="IPR051460">
    <property type="entry name" value="HdrC_iron-sulfur_subunit"/>
</dbReference>
<evidence type="ECO:0000313" key="6">
    <source>
        <dbReference type="EMBL" id="AKV81199.1"/>
    </source>
</evidence>
<dbReference type="Proteomes" id="UP000068832">
    <property type="component" value="Chromosome"/>
</dbReference>
<dbReference type="EMBL" id="CP012172">
    <property type="protein sequence ID" value="AKV74464.1"/>
    <property type="molecule type" value="Genomic_DNA"/>
</dbReference>
<dbReference type="Proteomes" id="UP000056255">
    <property type="component" value="Chromosome"/>
</dbReference>
<dbReference type="Proteomes" id="UP000029084">
    <property type="component" value="Chromosome"/>
</dbReference>
<dbReference type="GO" id="GO:0016491">
    <property type="term" value="F:oxidoreductase activity"/>
    <property type="evidence" value="ECO:0007669"/>
    <property type="project" value="UniProtKB-ARBA"/>
</dbReference>
<dbReference type="Proteomes" id="UP000061362">
    <property type="component" value="Chromosome"/>
</dbReference>
<dbReference type="EMBL" id="CP012175">
    <property type="protein sequence ID" value="AKV81199.1"/>
    <property type="molecule type" value="Genomic_DNA"/>
</dbReference>
<organism evidence="2 8">
    <name type="scientific">Metallosphaera sedula</name>
    <dbReference type="NCBI Taxonomy" id="43687"/>
    <lineage>
        <taxon>Archaea</taxon>
        <taxon>Thermoproteota</taxon>
        <taxon>Thermoprotei</taxon>
        <taxon>Sulfolobales</taxon>
        <taxon>Sulfolobaceae</taxon>
        <taxon>Metallosphaera</taxon>
    </lineage>
</organism>
<dbReference type="OrthoDB" id="42878at2157"/>
<evidence type="ECO:0000313" key="13">
    <source>
        <dbReference type="Proteomes" id="UP000068832"/>
    </source>
</evidence>
<sequence length="292" mass="32904">MESLRSFLKQSLDKYGMPFPVDKRVCSGWARDLPHGGETIIFTSCMYQIEPVVPTLSKFSSMAGALTGALKGLSSFAKLVKPPKEEMERAYTILNNIVNALRRRGINPGYLYEDEPYSGALLLESGLLEDFADHARKVASMLKERGVKRVITVDPHTHNALTRYGEFIPFDVEVVNYLQLVDVDRKIDGEFTIHDSCLYSRFLNLRDRYRELMSKSGIKLNEDFLVTGRETSTCCGGPIALINRDLSESIAEKRAQDLNRLSNKLLVMCPICYVTLSPHFKGEVKDLAEVIL</sequence>
<dbReference type="Pfam" id="PF02754">
    <property type="entry name" value="CCG"/>
    <property type="match status" value="1"/>
</dbReference>
<evidence type="ECO:0000259" key="1">
    <source>
        <dbReference type="Pfam" id="PF02754"/>
    </source>
</evidence>
<dbReference type="Proteomes" id="UP000062398">
    <property type="component" value="Chromosome"/>
</dbReference>
<evidence type="ECO:0000313" key="11">
    <source>
        <dbReference type="Proteomes" id="UP000062398"/>
    </source>
</evidence>
<feature type="domain" description="Cysteine-rich" evidence="1">
    <location>
        <begin position="192"/>
        <end position="276"/>
    </location>
</feature>
<evidence type="ECO:0000313" key="10">
    <source>
        <dbReference type="Proteomes" id="UP000061362"/>
    </source>
</evidence>
<dbReference type="PANTHER" id="PTHR43255:SF2">
    <property type="entry name" value="HETERODISULFIDE REDUCTASE RELATED PROTEIN"/>
    <property type="match status" value="1"/>
</dbReference>
<evidence type="ECO:0000313" key="4">
    <source>
        <dbReference type="EMBL" id="AKV76703.1"/>
    </source>
</evidence>
<accession>A0A088E5N9</accession>
<dbReference type="GO" id="GO:0005886">
    <property type="term" value="C:plasma membrane"/>
    <property type="evidence" value="ECO:0007669"/>
    <property type="project" value="TreeGrafter"/>
</dbReference>
<dbReference type="EMBL" id="CP012176">
    <property type="protein sequence ID" value="AKV83439.1"/>
    <property type="molecule type" value="Genomic_DNA"/>
</dbReference>
<evidence type="ECO:0000313" key="7">
    <source>
        <dbReference type="EMBL" id="AKV83439.1"/>
    </source>
</evidence>
<dbReference type="RefSeq" id="WP_012021409.1">
    <property type="nucleotide sequence ID" value="NZ_AP019770.1"/>
</dbReference>
<proteinExistence type="predicted"/>
<evidence type="ECO:0000313" key="2">
    <source>
        <dbReference type="EMBL" id="AIM27606.1"/>
    </source>
</evidence>
<dbReference type="Proteomes" id="UP000062475">
    <property type="component" value="Chromosome"/>
</dbReference>
<gene>
    <name evidence="2" type="ORF">HA72_1465</name>
    <name evidence="3" type="ORF">MsedA_1485</name>
    <name evidence="4" type="ORF">MsedB_1487</name>
    <name evidence="5" type="ORF">MsedC_1485</name>
    <name evidence="6" type="ORF">MsedD_1486</name>
    <name evidence="7" type="ORF">MsedE_1491</name>
</gene>
<evidence type="ECO:0000313" key="3">
    <source>
        <dbReference type="EMBL" id="AKV74464.1"/>
    </source>
</evidence>
<evidence type="ECO:0000313" key="12">
    <source>
        <dbReference type="Proteomes" id="UP000062475"/>
    </source>
</evidence>
<name>A0A088E5N9_9CREN</name>
<dbReference type="AlphaFoldDB" id="A0A088E5N9"/>
<dbReference type="InterPro" id="IPR004017">
    <property type="entry name" value="Cys_rich_dom"/>
</dbReference>
<dbReference type="EMBL" id="CP008822">
    <property type="protein sequence ID" value="AIM27606.1"/>
    <property type="molecule type" value="Genomic_DNA"/>
</dbReference>
<evidence type="ECO:0000313" key="5">
    <source>
        <dbReference type="EMBL" id="AKV78954.1"/>
    </source>
</evidence>
<evidence type="ECO:0000313" key="9">
    <source>
        <dbReference type="Proteomes" id="UP000056255"/>
    </source>
</evidence>
<protein>
    <submittedName>
        <fullName evidence="3">Fe-S oxidoreductase</fullName>
    </submittedName>
</protein>
<dbReference type="OMA" id="DPHTHNA"/>
<reference evidence="7 9" key="3">
    <citation type="submission" date="2015-07" db="EMBL/GenBank/DDBJ databases">
        <title>Physiological, transcriptional responses and genome re-sequencing of acid resistant extremely thermoacidophilic Metallosphaera sedula SARC-M1.</title>
        <authorList>
            <person name="Ai C."/>
            <person name="McCarthy S."/>
            <person name="Eckrich V."/>
            <person name="Rudrappa D."/>
            <person name="Qiu G."/>
            <person name="Blum P."/>
        </authorList>
    </citation>
    <scope>NUCLEOTIDE SEQUENCE [LARGE SCALE GENOMIC DNA]</scope>
    <source>
        <strain evidence="7 9">SARC-M1</strain>
    </source>
</reference>
<dbReference type="EMBL" id="CP012174">
    <property type="protein sequence ID" value="AKV78954.1"/>
    <property type="molecule type" value="Genomic_DNA"/>
</dbReference>
<dbReference type="PATRIC" id="fig|43687.5.peg.1593"/>
<dbReference type="EMBL" id="CP012173">
    <property type="protein sequence ID" value="AKV76703.1"/>
    <property type="molecule type" value="Genomic_DNA"/>
</dbReference>
<reference evidence="2 8" key="1">
    <citation type="journal article" date="2014" name="J. Bacteriol.">
        <title>Role of an Archaeal PitA Transporter in the Copper and Arsenic Resistance of Metallosphaera sedula, an Extreme Thermoacidophile.</title>
        <authorList>
            <person name="McCarthy S."/>
            <person name="Ai C."/>
            <person name="Wheaton G."/>
            <person name="Tevatia R."/>
            <person name="Eckrich V."/>
            <person name="Kelly R."/>
            <person name="Blum P."/>
        </authorList>
    </citation>
    <scope>NUCLEOTIDE SEQUENCE [LARGE SCALE GENOMIC DNA]</scope>
    <source>
        <strain evidence="2 8">CuR1</strain>
    </source>
</reference>
<reference evidence="10 11" key="2">
    <citation type="journal article" date="2015" name="Genome Announc.">
        <title>Complete Genome Sequences of Evolved Arsenate-Resistant Metallosphaera sedula Strains.</title>
        <authorList>
            <person name="Ai C."/>
            <person name="McCarthy S."/>
            <person name="Schackwitz W."/>
            <person name="Martin J."/>
            <person name="Lipzen A."/>
            <person name="Blum P."/>
        </authorList>
    </citation>
    <scope>NUCLEOTIDE SEQUENCE [LARGE SCALE GENOMIC DNA]</scope>
    <source>
        <strain evidence="5 11">ARS120-1</strain>
        <strain evidence="6 10">ARS120-2</strain>
        <strain evidence="3 13">ARS50-1</strain>
        <strain evidence="4 12">ARS50-2</strain>
    </source>
</reference>
<dbReference type="PANTHER" id="PTHR43255">
    <property type="entry name" value="IRON-SULFUR-BINDING OXIDOREDUCTASE FADF-RELATED-RELATED"/>
    <property type="match status" value="1"/>
</dbReference>
<evidence type="ECO:0000313" key="8">
    <source>
        <dbReference type="Proteomes" id="UP000029084"/>
    </source>
</evidence>
<dbReference type="GeneID" id="91755967"/>